<organism evidence="6 7">
    <name type="scientific">Daucus carota subsp. sativus</name>
    <name type="common">Carrot</name>
    <dbReference type="NCBI Taxonomy" id="79200"/>
    <lineage>
        <taxon>Eukaryota</taxon>
        <taxon>Viridiplantae</taxon>
        <taxon>Streptophyta</taxon>
        <taxon>Embryophyta</taxon>
        <taxon>Tracheophyta</taxon>
        <taxon>Spermatophyta</taxon>
        <taxon>Magnoliopsida</taxon>
        <taxon>eudicotyledons</taxon>
        <taxon>Gunneridae</taxon>
        <taxon>Pentapetalae</taxon>
        <taxon>asterids</taxon>
        <taxon>campanulids</taxon>
        <taxon>Apiales</taxon>
        <taxon>Apiaceae</taxon>
        <taxon>Apioideae</taxon>
        <taxon>Scandiceae</taxon>
        <taxon>Daucinae</taxon>
        <taxon>Daucus</taxon>
        <taxon>Daucus sect. Daucus</taxon>
    </lineage>
</organism>
<protein>
    <submittedName>
        <fullName evidence="6">Uncharacterized protein</fullName>
    </submittedName>
</protein>
<dbReference type="GO" id="GO:0003677">
    <property type="term" value="F:DNA binding"/>
    <property type="evidence" value="ECO:0007669"/>
    <property type="project" value="InterPro"/>
</dbReference>
<comment type="similarity">
    <text evidence="2">Belongs to the eukaryotic RPA49/POLR1E RNA polymerase subunit family.</text>
</comment>
<keyword evidence="4" id="KW-0804">Transcription</keyword>
<keyword evidence="3" id="KW-0240">DNA-directed RNA polymerase</keyword>
<dbReference type="AlphaFoldDB" id="A0AAF0XG39"/>
<comment type="subcellular location">
    <subcellularLocation>
        <location evidence="1">Nucleus</location>
        <location evidence="1">Nucleolus</location>
    </subcellularLocation>
</comment>
<sequence length="409" mass="45981">MSNSGSNPKILISENDNSTALKPKKKTTDVNIQTRLEQSANTSPIVGFGPASFDPVTESLDQELPECKVFMFFILNFLISSYRNKDTFVMKFKLGECIFCIFIVGELVLNFSTGVDVRISKCENDDSTVLKPNQKTTDNKIQTNIEQSATTSPVVAFGRGIFDPNIKLESLRKNRDPVSKKDLEKSIDSIPEEVKVNIVAHKAAENMNAPNIPFYDMSASTPDKAYPLEKIIEKEEWDCLGDLLNIPRGAKLSPEAYPSFVRNRVHKLEKIQDEHEKRTVASVLQYITHLIKYKDKHLSGCYNKFVKDHKFPSIIEEKFQAMFSESSSEALPPAKRELLVNYVLVLSLFVDGYKSNAKDITKDLKIKTETAIKYYKQLGCIPRPTTAGLLVELPVPLKFPVPETSSTAN</sequence>
<name>A0AAF0XG39_DAUCS</name>
<evidence type="ECO:0000256" key="2">
    <source>
        <dbReference type="ARBA" id="ARBA00009430"/>
    </source>
</evidence>
<keyword evidence="7" id="KW-1185">Reference proteome</keyword>
<accession>A0AAF0XG39</accession>
<gene>
    <name evidence="6" type="ORF">DCAR_0726873</name>
</gene>
<evidence type="ECO:0000256" key="3">
    <source>
        <dbReference type="ARBA" id="ARBA00022478"/>
    </source>
</evidence>
<keyword evidence="5" id="KW-0539">Nucleus</keyword>
<evidence type="ECO:0000313" key="7">
    <source>
        <dbReference type="Proteomes" id="UP000077755"/>
    </source>
</evidence>
<dbReference type="InterPro" id="IPR009668">
    <property type="entry name" value="RNA_pol-assoc_fac_A49-like"/>
</dbReference>
<dbReference type="Pfam" id="PF06870">
    <property type="entry name" value="RNA_pol_I_A49"/>
    <property type="match status" value="1"/>
</dbReference>
<evidence type="ECO:0000256" key="1">
    <source>
        <dbReference type="ARBA" id="ARBA00004604"/>
    </source>
</evidence>
<dbReference type="GO" id="GO:0000428">
    <property type="term" value="C:DNA-directed RNA polymerase complex"/>
    <property type="evidence" value="ECO:0007669"/>
    <property type="project" value="UniProtKB-KW"/>
</dbReference>
<dbReference type="GO" id="GO:0006351">
    <property type="term" value="P:DNA-templated transcription"/>
    <property type="evidence" value="ECO:0007669"/>
    <property type="project" value="InterPro"/>
</dbReference>
<dbReference type="GO" id="GO:0005730">
    <property type="term" value="C:nucleolus"/>
    <property type="evidence" value="ECO:0007669"/>
    <property type="project" value="UniProtKB-SubCell"/>
</dbReference>
<evidence type="ECO:0000256" key="5">
    <source>
        <dbReference type="ARBA" id="ARBA00023242"/>
    </source>
</evidence>
<dbReference type="EMBL" id="CP093349">
    <property type="protein sequence ID" value="WOH07443.1"/>
    <property type="molecule type" value="Genomic_DNA"/>
</dbReference>
<proteinExistence type="inferred from homology"/>
<dbReference type="Proteomes" id="UP000077755">
    <property type="component" value="Chromosome 7"/>
</dbReference>
<reference evidence="6" key="1">
    <citation type="journal article" date="2016" name="Nat. Genet.">
        <title>A high-quality carrot genome assembly provides new insights into carotenoid accumulation and asterid genome evolution.</title>
        <authorList>
            <person name="Iorizzo M."/>
            <person name="Ellison S."/>
            <person name="Senalik D."/>
            <person name="Zeng P."/>
            <person name="Satapoomin P."/>
            <person name="Huang J."/>
            <person name="Bowman M."/>
            <person name="Iovene M."/>
            <person name="Sanseverino W."/>
            <person name="Cavagnaro P."/>
            <person name="Yildiz M."/>
            <person name="Macko-Podgorni A."/>
            <person name="Moranska E."/>
            <person name="Grzebelus E."/>
            <person name="Grzebelus D."/>
            <person name="Ashrafi H."/>
            <person name="Zheng Z."/>
            <person name="Cheng S."/>
            <person name="Spooner D."/>
            <person name="Van Deynze A."/>
            <person name="Simon P."/>
        </authorList>
    </citation>
    <scope>NUCLEOTIDE SEQUENCE</scope>
    <source>
        <tissue evidence="6">Leaf</tissue>
    </source>
</reference>
<reference evidence="6" key="2">
    <citation type="submission" date="2022-03" db="EMBL/GenBank/DDBJ databases">
        <title>Draft title - Genomic analysis of global carrot germplasm unveils the trajectory of domestication and the origin of high carotenoid orange carrot.</title>
        <authorList>
            <person name="Iorizzo M."/>
            <person name="Ellison S."/>
            <person name="Senalik D."/>
            <person name="Macko-Podgorni A."/>
            <person name="Grzebelus D."/>
            <person name="Bostan H."/>
            <person name="Rolling W."/>
            <person name="Curaba J."/>
            <person name="Simon P."/>
        </authorList>
    </citation>
    <scope>NUCLEOTIDE SEQUENCE</scope>
    <source>
        <tissue evidence="6">Leaf</tissue>
    </source>
</reference>
<dbReference type="PANTHER" id="PTHR14440">
    <property type="entry name" value="DNA-DIRECTED RNA POLYMERASE I SUBUNIT RPA49"/>
    <property type="match status" value="1"/>
</dbReference>
<evidence type="ECO:0000313" key="6">
    <source>
        <dbReference type="EMBL" id="WOH07443.1"/>
    </source>
</evidence>
<evidence type="ECO:0000256" key="4">
    <source>
        <dbReference type="ARBA" id="ARBA00023163"/>
    </source>
</evidence>